<reference evidence="1" key="1">
    <citation type="journal article" date="2015" name="Nature">
        <title>Complex archaea that bridge the gap between prokaryotes and eukaryotes.</title>
        <authorList>
            <person name="Spang A."/>
            <person name="Saw J.H."/>
            <person name="Jorgensen S.L."/>
            <person name="Zaremba-Niedzwiedzka K."/>
            <person name="Martijn J."/>
            <person name="Lind A.E."/>
            <person name="van Eijk R."/>
            <person name="Schleper C."/>
            <person name="Guy L."/>
            <person name="Ettema T.J."/>
        </authorList>
    </citation>
    <scope>NUCLEOTIDE SEQUENCE</scope>
</reference>
<comment type="caution">
    <text evidence="1">The sequence shown here is derived from an EMBL/GenBank/DDBJ whole genome shotgun (WGS) entry which is preliminary data.</text>
</comment>
<sequence length="85" mass="9520">MGDGKMPEELYLLFEIKRYGAINVLGRPMSALEIKRIGIAENIVNICYERGSESNKADWMNQNPDKANLFNYALGLALEKGLIDA</sequence>
<evidence type="ECO:0000313" key="1">
    <source>
        <dbReference type="EMBL" id="KKL70897.1"/>
    </source>
</evidence>
<protein>
    <submittedName>
        <fullName evidence="1">Uncharacterized protein</fullName>
    </submittedName>
</protein>
<proteinExistence type="predicted"/>
<dbReference type="AlphaFoldDB" id="A0A0F9H6L6"/>
<name>A0A0F9H6L6_9ZZZZ</name>
<organism evidence="1">
    <name type="scientific">marine sediment metagenome</name>
    <dbReference type="NCBI Taxonomy" id="412755"/>
    <lineage>
        <taxon>unclassified sequences</taxon>
        <taxon>metagenomes</taxon>
        <taxon>ecological metagenomes</taxon>
    </lineage>
</organism>
<accession>A0A0F9H6L6</accession>
<gene>
    <name evidence="1" type="ORF">LCGC14_2100340</name>
</gene>
<dbReference type="EMBL" id="LAZR01025756">
    <property type="protein sequence ID" value="KKL70897.1"/>
    <property type="molecule type" value="Genomic_DNA"/>
</dbReference>